<dbReference type="Gene3D" id="1.25.40.20">
    <property type="entry name" value="Ankyrin repeat-containing domain"/>
    <property type="match status" value="4"/>
</dbReference>
<dbReference type="PROSITE" id="PS50088">
    <property type="entry name" value="ANK_REPEAT"/>
    <property type="match status" value="2"/>
</dbReference>
<dbReference type="InterPro" id="IPR002110">
    <property type="entry name" value="Ankyrin_rpt"/>
</dbReference>
<keyword evidence="7" id="KW-1185">Reference proteome</keyword>
<protein>
    <submittedName>
        <fullName evidence="6">Ankyrin repeats (3 copies)</fullName>
    </submittedName>
</protein>
<organism evidence="6 7">
    <name type="scientific">Legionella waltersii</name>
    <dbReference type="NCBI Taxonomy" id="66969"/>
    <lineage>
        <taxon>Bacteria</taxon>
        <taxon>Pseudomonadati</taxon>
        <taxon>Pseudomonadota</taxon>
        <taxon>Gammaproteobacteria</taxon>
        <taxon>Legionellales</taxon>
        <taxon>Legionellaceae</taxon>
        <taxon>Legionella</taxon>
    </lineage>
</organism>
<dbReference type="OrthoDB" id="5653238at2"/>
<evidence type="ECO:0000256" key="1">
    <source>
        <dbReference type="ARBA" id="ARBA00022737"/>
    </source>
</evidence>
<evidence type="ECO:0000259" key="5">
    <source>
        <dbReference type="PROSITE" id="PS50802"/>
    </source>
</evidence>
<dbReference type="SUPFAM" id="SSF54001">
    <property type="entry name" value="Cysteine proteinases"/>
    <property type="match status" value="1"/>
</dbReference>
<feature type="compositionally biased region" description="Basic and acidic residues" evidence="4">
    <location>
        <begin position="1354"/>
        <end position="1369"/>
    </location>
</feature>
<dbReference type="PANTHER" id="PTHR24123:SF33">
    <property type="entry name" value="PROTEIN HOS4"/>
    <property type="match status" value="1"/>
</dbReference>
<name>A0A0W1APB3_9GAMM</name>
<feature type="region of interest" description="Disordered" evidence="4">
    <location>
        <begin position="1349"/>
        <end position="1369"/>
    </location>
</feature>
<keyword evidence="2 3" id="KW-0040">ANK repeat</keyword>
<dbReference type="PROSITE" id="PS50297">
    <property type="entry name" value="ANK_REP_REGION"/>
    <property type="match status" value="2"/>
</dbReference>
<dbReference type="PATRIC" id="fig|66969.6.peg.71"/>
<evidence type="ECO:0000256" key="2">
    <source>
        <dbReference type="ARBA" id="ARBA00023043"/>
    </source>
</evidence>
<comment type="caution">
    <text evidence="6">The sequence shown here is derived from an EMBL/GenBank/DDBJ whole genome shotgun (WGS) entry which is preliminary data.</text>
</comment>
<reference evidence="6 7" key="1">
    <citation type="submission" date="2015-11" db="EMBL/GenBank/DDBJ databases">
        <title>Genomic analysis of 38 Legionella species identifies large and diverse effector repertoires.</title>
        <authorList>
            <person name="Burstein D."/>
            <person name="Amaro F."/>
            <person name="Zusman T."/>
            <person name="Lifshitz Z."/>
            <person name="Cohen O."/>
            <person name="Gilbert J.A."/>
            <person name="Pupko T."/>
            <person name="Shuman H.A."/>
            <person name="Segal G."/>
        </authorList>
    </citation>
    <scope>NUCLEOTIDE SEQUENCE [LARGE SCALE GENOMIC DNA]</scope>
    <source>
        <strain evidence="6 7">ATCC 51914</strain>
    </source>
</reference>
<accession>A0A0W1APB3</accession>
<dbReference type="InterPro" id="IPR036770">
    <property type="entry name" value="Ankyrin_rpt-contain_sf"/>
</dbReference>
<dbReference type="RefSeq" id="WP_058478936.1">
    <property type="nucleotide sequence ID" value="NZ_CAAAIQ010000029.1"/>
</dbReference>
<dbReference type="SUPFAM" id="SSF48403">
    <property type="entry name" value="Ankyrin repeat"/>
    <property type="match status" value="3"/>
</dbReference>
<feature type="repeat" description="ANK" evidence="3">
    <location>
        <begin position="570"/>
        <end position="602"/>
    </location>
</feature>
<dbReference type="PROSITE" id="PS50802">
    <property type="entry name" value="OTU"/>
    <property type="match status" value="1"/>
</dbReference>
<dbReference type="InterPro" id="IPR003323">
    <property type="entry name" value="OTU_dom"/>
</dbReference>
<dbReference type="InterPro" id="IPR038765">
    <property type="entry name" value="Papain-like_cys_pep_sf"/>
</dbReference>
<evidence type="ECO:0000313" key="7">
    <source>
        <dbReference type="Proteomes" id="UP000054729"/>
    </source>
</evidence>
<evidence type="ECO:0000313" key="6">
    <source>
        <dbReference type="EMBL" id="KTD83075.1"/>
    </source>
</evidence>
<evidence type="ECO:0000256" key="4">
    <source>
        <dbReference type="SAM" id="MobiDB-lite"/>
    </source>
</evidence>
<dbReference type="SMART" id="SM00248">
    <property type="entry name" value="ANK"/>
    <property type="match status" value="9"/>
</dbReference>
<gene>
    <name evidence="6" type="ORF">Lwal_0063</name>
</gene>
<evidence type="ECO:0000256" key="3">
    <source>
        <dbReference type="PROSITE-ProRule" id="PRU00023"/>
    </source>
</evidence>
<keyword evidence="1" id="KW-0677">Repeat</keyword>
<proteinExistence type="predicted"/>
<dbReference type="EMBL" id="LNZB01000002">
    <property type="protein sequence ID" value="KTD83075.1"/>
    <property type="molecule type" value="Genomic_DNA"/>
</dbReference>
<dbReference type="Pfam" id="PF02338">
    <property type="entry name" value="OTU"/>
    <property type="match status" value="1"/>
</dbReference>
<dbReference type="InterPro" id="IPR051165">
    <property type="entry name" value="Multifunctional_ANK_Repeat"/>
</dbReference>
<dbReference type="Pfam" id="PF12796">
    <property type="entry name" value="Ank_2"/>
    <property type="match status" value="2"/>
</dbReference>
<dbReference type="STRING" id="66969.Lwal_0063"/>
<dbReference type="PANTHER" id="PTHR24123">
    <property type="entry name" value="ANKYRIN REPEAT-CONTAINING"/>
    <property type="match status" value="1"/>
</dbReference>
<dbReference type="Gene3D" id="3.90.70.80">
    <property type="match status" value="1"/>
</dbReference>
<dbReference type="Proteomes" id="UP000054729">
    <property type="component" value="Unassembled WGS sequence"/>
</dbReference>
<sequence>MNPAPIKKTTLTKKDIISKFVELHSLVDNDELDKIKEIVQQAIHYKNTSPDFWSWSTEKALLQAFELAISLDRIETVEFFLKAGVRPSGIDIAIMRKSLPMVKLLVQYGCEIREESGQYYDSSLIGDNTAIECALKTLGSGDIVQYLLSEGASAKGCVHTKPKKPAESFLAYAAKKGDDATLEQLIRRLEYWCDILIIPSNKFWNKFSFIAGKLKGRDAIILIEGKQEIFFADWSERSLEKIVHKPKYDLYLQILFSDSPLKLASKRQLKWITKETGIRNDDLELALQLAISGAHRKYIKRIEPIKKTVSDYYKDKSKLQNQYPISNDKKEQSDRDDKIDKELSRTYNVENIKLLEKKIQEAGAKYRKIIGCLMDYVIGCDFPPEFLSFFTSLDDVSGINFIGVSIHGIPITREMLKEAGISGYEKALVTIQDWQNLSENSSPRLTELKRRVFDHPYYYEPGDNTDIDKNFNFVPLYIAAQIGDINTVKFRLTQGVNPNESILDQAQPIEYAVVNAHESIVRELINHPDFNEEKFKTAIELAKKHGHKTIEDLLKTSRNKSGDINSFDVAGNTELHYAIESGDIDEVRRLIDMGADVNLRGKLGYPLYICVGKSRFISEIGYYLKNELPPEFSLIQTEILRLLLEKGANPNIDANNSLLRYAESLEIIKILLPICKKNDITGYDPWEKKEERFPWYYTMLFNTFESPEWPGILKLLIEEKVDLNVISSSGKSLLHLVAETFPSVNQVYHSMEQTMRTILGVEDRALSRLEKSYSLRMMANKIAFLKPLKQLEFLLNHGVNPSLKNTKELEPVPHYILRKCDLSHIVNGYAQIFDLFISKGFGINEQDSNGYTLLHIASMRGDLDAIKYLMARKADVNIPDRWGRTPIYYAATGSPSRYHPKANPLTTEYLVHYCQAKVNVLDNEGLTPLQFSIEKYYEYGYPNLSYKDTDKQELRDSFLKAQDALWNEEYRRSCLLENAVGNNLTVHAASNEYTSKMKSYLSKFKTTIPIEILLSNTSLSKKDRKLFELYRDRISGQFMNIPVELNGRIYDLTTLTASHNNDPITGKPFGLSDIQPAEEVANEILELLKFFEITPNQPQQEMQSPSNVELVVTKHVKIENEKSSENSMHSLPKANELPEQLLTNIRQLGFEGYNEVEGDGNCLFYAIIDQCQQRNIPFGHLINSTTDKTAMTLELRLKIKEYITQHSDEYKDFFPIDQYQSLTDFINKVVIQKNYAGHMEITILAQLLVADIVIIRQDGVLTSIGNGNSTQTLYLGLVDHGSMSALNHYYSIIGKPNQPPLIENKIISSQTIQDHEDKVMSTSESGAGLGANNLQGLHGSVMKGNPHSMFAHPTSDHEKTQELRTGKFI</sequence>
<dbReference type="CDD" id="cd22744">
    <property type="entry name" value="OTU"/>
    <property type="match status" value="1"/>
</dbReference>
<feature type="repeat" description="ANK" evidence="3">
    <location>
        <begin position="849"/>
        <end position="881"/>
    </location>
</feature>
<feature type="domain" description="OTU" evidence="5">
    <location>
        <begin position="1151"/>
        <end position="1295"/>
    </location>
</feature>